<gene>
    <name evidence="3" type="ORF">LHA35_26765</name>
</gene>
<dbReference type="RefSeq" id="WP_226614148.1">
    <property type="nucleotide sequence ID" value="NZ_JAJAQI010000082.1"/>
</dbReference>
<dbReference type="EMBL" id="JAJAQI010000082">
    <property type="protein sequence ID" value="MCB4825322.1"/>
    <property type="molecule type" value="Genomic_DNA"/>
</dbReference>
<proteinExistence type="predicted"/>
<reference evidence="3" key="1">
    <citation type="submission" date="2021-10" db="EMBL/GenBank/DDBJ databases">
        <title>Roseicella aerolatum sp. nov., isolated from aerosols of e-waste dismantling site.</title>
        <authorList>
            <person name="Qin T."/>
        </authorList>
    </citation>
    <scope>NUCLEOTIDE SEQUENCE</scope>
    <source>
        <strain evidence="3">GB24</strain>
    </source>
</reference>
<sequence length="272" mass="29545">MDPDGGTSLLDGPQRPEVRDSGAPKVRLGAYEGPLDLLLELARAQRVDLAAISVVALAEAFGTAVERAIAGRQVPLSQMADWLVMAAWLLLLRSRLLLPAGSEADRAAQAEAAALRRRLADRAAVRAMASWLEERPQLGREVYGRGAREAEPQPVPLADITELLRACLRLIALPMRQRVYRPNPPPLWRVPDALARIRDLLAVLPGEGAPLAHFVPHSGERARTLLQRRAALASTLLAALELGRDGALTLQQNDIFGEISISAQTQSQGWTR</sequence>
<protein>
    <recommendedName>
        <fullName evidence="1">Segregation and condensation protein A</fullName>
    </recommendedName>
</protein>
<dbReference type="PANTHER" id="PTHR33969:SF2">
    <property type="entry name" value="SEGREGATION AND CONDENSATION PROTEIN A"/>
    <property type="match status" value="1"/>
</dbReference>
<evidence type="ECO:0000256" key="2">
    <source>
        <dbReference type="SAM" id="MobiDB-lite"/>
    </source>
</evidence>
<dbReference type="Proteomes" id="UP001139311">
    <property type="component" value="Unassembled WGS sequence"/>
</dbReference>
<dbReference type="Gene3D" id="6.10.250.2410">
    <property type="match status" value="1"/>
</dbReference>
<comment type="caution">
    <text evidence="3">The sequence shown here is derived from an EMBL/GenBank/DDBJ whole genome shotgun (WGS) entry which is preliminary data.</text>
</comment>
<evidence type="ECO:0000313" key="4">
    <source>
        <dbReference type="Proteomes" id="UP001139311"/>
    </source>
</evidence>
<organism evidence="3 4">
    <name type="scientific">Roseicella aerolata</name>
    <dbReference type="NCBI Taxonomy" id="2883479"/>
    <lineage>
        <taxon>Bacteria</taxon>
        <taxon>Pseudomonadati</taxon>
        <taxon>Pseudomonadota</taxon>
        <taxon>Alphaproteobacteria</taxon>
        <taxon>Acetobacterales</taxon>
        <taxon>Roseomonadaceae</taxon>
        <taxon>Roseicella</taxon>
    </lineage>
</organism>
<evidence type="ECO:0000313" key="3">
    <source>
        <dbReference type="EMBL" id="MCB4825322.1"/>
    </source>
</evidence>
<dbReference type="InterPro" id="IPR003768">
    <property type="entry name" value="ScpA"/>
</dbReference>
<feature type="region of interest" description="Disordered" evidence="2">
    <location>
        <begin position="1"/>
        <end position="23"/>
    </location>
</feature>
<name>A0A9X1LDU4_9PROT</name>
<dbReference type="AlphaFoldDB" id="A0A9X1LDU4"/>
<dbReference type="PANTHER" id="PTHR33969">
    <property type="entry name" value="SEGREGATION AND CONDENSATION PROTEIN A"/>
    <property type="match status" value="1"/>
</dbReference>
<evidence type="ECO:0000256" key="1">
    <source>
        <dbReference type="ARBA" id="ARBA00044777"/>
    </source>
</evidence>
<accession>A0A9X1LDU4</accession>
<keyword evidence="4" id="KW-1185">Reference proteome</keyword>